<dbReference type="PRINTS" id="PR00778">
    <property type="entry name" value="HTHARSR"/>
</dbReference>
<evidence type="ECO:0000256" key="1">
    <source>
        <dbReference type="ARBA" id="ARBA00023015"/>
    </source>
</evidence>
<dbReference type="InterPro" id="IPR036388">
    <property type="entry name" value="WH-like_DNA-bd_sf"/>
</dbReference>
<reference evidence="5 6" key="1">
    <citation type="submission" date="2018-12" db="EMBL/GenBank/DDBJ databases">
        <authorList>
            <consortium name="Pathogen Informatics"/>
        </authorList>
    </citation>
    <scope>NUCLEOTIDE SEQUENCE [LARGE SCALE GENOMIC DNA]</scope>
    <source>
        <strain evidence="5 6">NCTC12742</strain>
    </source>
</reference>
<evidence type="ECO:0000259" key="4">
    <source>
        <dbReference type="PROSITE" id="PS50987"/>
    </source>
</evidence>
<keyword evidence="2" id="KW-0238">DNA-binding</keyword>
<dbReference type="STRING" id="28091.SAMEA3174300_01373"/>
<evidence type="ECO:0000313" key="6">
    <source>
        <dbReference type="Proteomes" id="UP000272771"/>
    </source>
</evidence>
<dbReference type="Proteomes" id="UP000272771">
    <property type="component" value="Chromosome"/>
</dbReference>
<accession>A0A3S4Z829</accession>
<dbReference type="RefSeq" id="WP_004282661.1">
    <property type="nucleotide sequence ID" value="NZ_CAUJRG010000002.1"/>
</dbReference>
<dbReference type="InterPro" id="IPR036390">
    <property type="entry name" value="WH_DNA-bd_sf"/>
</dbReference>
<name>A0A3S4Z829_9NEIS</name>
<dbReference type="OrthoDB" id="8606801at2"/>
<proteinExistence type="predicted"/>
<dbReference type="PROSITE" id="PS50987">
    <property type="entry name" value="HTH_ARSR_2"/>
    <property type="match status" value="1"/>
</dbReference>
<sequence>MTQNHIHKLLPHTKQISSLFKSISNPHRFMILCLLAESEKNVSELMQEIGINQTAISNHLAKLRSEGLVDFTRYHRVLQYRILSPEITRLLLALQGIYCPVTEPAQAMEKI</sequence>
<dbReference type="PANTHER" id="PTHR33154">
    <property type="entry name" value="TRANSCRIPTIONAL REGULATOR, ARSR FAMILY"/>
    <property type="match status" value="1"/>
</dbReference>
<dbReference type="Gene3D" id="1.10.10.10">
    <property type="entry name" value="Winged helix-like DNA-binding domain superfamily/Winged helix DNA-binding domain"/>
    <property type="match status" value="1"/>
</dbReference>
<keyword evidence="3" id="KW-0804">Transcription</keyword>
<evidence type="ECO:0000256" key="2">
    <source>
        <dbReference type="ARBA" id="ARBA00023125"/>
    </source>
</evidence>
<dbReference type="NCBIfam" id="NF033788">
    <property type="entry name" value="HTH_metalloreg"/>
    <property type="match status" value="1"/>
</dbReference>
<dbReference type="PANTHER" id="PTHR33154:SF28">
    <property type="entry name" value="HTH-TYPE TRANSCRIPTIONAL REGULATOR YGAV-RELATED"/>
    <property type="match status" value="1"/>
</dbReference>
<gene>
    <name evidence="5" type="primary">ygaV</name>
    <name evidence="5" type="ORF">NCTC12742_00748</name>
</gene>
<feature type="domain" description="HTH arsR-type" evidence="4">
    <location>
        <begin position="10"/>
        <end position="102"/>
    </location>
</feature>
<organism evidence="5 6">
    <name type="scientific">Neisseria weaveri</name>
    <dbReference type="NCBI Taxonomy" id="28091"/>
    <lineage>
        <taxon>Bacteria</taxon>
        <taxon>Pseudomonadati</taxon>
        <taxon>Pseudomonadota</taxon>
        <taxon>Betaproteobacteria</taxon>
        <taxon>Neisseriales</taxon>
        <taxon>Neisseriaceae</taxon>
        <taxon>Neisseria</taxon>
    </lineage>
</organism>
<evidence type="ECO:0000256" key="3">
    <source>
        <dbReference type="ARBA" id="ARBA00023163"/>
    </source>
</evidence>
<dbReference type="GO" id="GO:0003700">
    <property type="term" value="F:DNA-binding transcription factor activity"/>
    <property type="evidence" value="ECO:0007669"/>
    <property type="project" value="InterPro"/>
</dbReference>
<dbReference type="AlphaFoldDB" id="A0A3S4Z829"/>
<dbReference type="InterPro" id="IPR051081">
    <property type="entry name" value="HTH_MetalResp_TranReg"/>
</dbReference>
<dbReference type="GO" id="GO:0003677">
    <property type="term" value="F:DNA binding"/>
    <property type="evidence" value="ECO:0007669"/>
    <property type="project" value="UniProtKB-KW"/>
</dbReference>
<keyword evidence="6" id="KW-1185">Reference proteome</keyword>
<dbReference type="SMART" id="SM00418">
    <property type="entry name" value="HTH_ARSR"/>
    <property type="match status" value="1"/>
</dbReference>
<dbReference type="InterPro" id="IPR011991">
    <property type="entry name" value="ArsR-like_HTH"/>
</dbReference>
<dbReference type="InterPro" id="IPR001845">
    <property type="entry name" value="HTH_ArsR_DNA-bd_dom"/>
</dbReference>
<dbReference type="CDD" id="cd00090">
    <property type="entry name" value="HTH_ARSR"/>
    <property type="match status" value="1"/>
</dbReference>
<keyword evidence="1" id="KW-0805">Transcription regulation</keyword>
<dbReference type="SUPFAM" id="SSF46785">
    <property type="entry name" value="Winged helix' DNA-binding domain"/>
    <property type="match status" value="1"/>
</dbReference>
<dbReference type="Pfam" id="PF01022">
    <property type="entry name" value="HTH_5"/>
    <property type="match status" value="1"/>
</dbReference>
<evidence type="ECO:0000313" key="5">
    <source>
        <dbReference type="EMBL" id="VEJ50543.1"/>
    </source>
</evidence>
<dbReference type="EMBL" id="LR134533">
    <property type="protein sequence ID" value="VEJ50543.1"/>
    <property type="molecule type" value="Genomic_DNA"/>
</dbReference>
<protein>
    <submittedName>
        <fullName evidence="5">ArsR family transcriptional regulator</fullName>
    </submittedName>
</protein>